<dbReference type="InterPro" id="IPR036505">
    <property type="entry name" value="Amidase/PGRP_sf"/>
</dbReference>
<keyword evidence="9" id="KW-0862">Zinc</keyword>
<keyword evidence="7" id="KW-0479">Metal-binding</keyword>
<dbReference type="EC" id="3.5.1.28" evidence="5"/>
<evidence type="ECO:0000256" key="8">
    <source>
        <dbReference type="ARBA" id="ARBA00022801"/>
    </source>
</evidence>
<accession>A0A7V8FME2</accession>
<dbReference type="GO" id="GO:0005737">
    <property type="term" value="C:cytoplasm"/>
    <property type="evidence" value="ECO:0007669"/>
    <property type="project" value="UniProtKB-SubCell"/>
</dbReference>
<evidence type="ECO:0000256" key="7">
    <source>
        <dbReference type="ARBA" id="ARBA00022723"/>
    </source>
</evidence>
<comment type="catalytic activity">
    <reaction evidence="1">
        <text>Hydrolyzes the link between N-acetylmuramoyl residues and L-amino acid residues in certain cell-wall glycopeptides.</text>
        <dbReference type="EC" id="3.5.1.28"/>
    </reaction>
</comment>
<evidence type="ECO:0000256" key="5">
    <source>
        <dbReference type="ARBA" id="ARBA00011901"/>
    </source>
</evidence>
<dbReference type="NCBIfam" id="NF008758">
    <property type="entry name" value="PRK11789.1"/>
    <property type="match status" value="1"/>
</dbReference>
<evidence type="ECO:0000259" key="13">
    <source>
        <dbReference type="SMART" id="SM00644"/>
    </source>
</evidence>
<comment type="subcellular location">
    <subcellularLocation>
        <location evidence="3">Cytoplasm</location>
    </subcellularLocation>
</comment>
<dbReference type="SMART" id="SM00644">
    <property type="entry name" value="Ami_2"/>
    <property type="match status" value="1"/>
</dbReference>
<dbReference type="CDD" id="cd06583">
    <property type="entry name" value="PGRP"/>
    <property type="match status" value="1"/>
</dbReference>
<evidence type="ECO:0000256" key="1">
    <source>
        <dbReference type="ARBA" id="ARBA00001561"/>
    </source>
</evidence>
<gene>
    <name evidence="14" type="primary">ampD</name>
    <name evidence="14" type="ORF">GAK30_02784</name>
</gene>
<proteinExistence type="inferred from homology"/>
<dbReference type="Gene3D" id="3.40.80.10">
    <property type="entry name" value="Peptidoglycan recognition protein-like"/>
    <property type="match status" value="1"/>
</dbReference>
<dbReference type="PANTHER" id="PTHR30417">
    <property type="entry name" value="N-ACETYLMURAMOYL-L-ALANINE AMIDASE AMID"/>
    <property type="match status" value="1"/>
</dbReference>
<evidence type="ECO:0000256" key="11">
    <source>
        <dbReference type="ARBA" id="ARBA00039257"/>
    </source>
</evidence>
<keyword evidence="10" id="KW-0961">Cell wall biogenesis/degradation</keyword>
<dbReference type="SUPFAM" id="SSF55846">
    <property type="entry name" value="N-acetylmuramoyl-L-alanine amidase-like"/>
    <property type="match status" value="1"/>
</dbReference>
<keyword evidence="6" id="KW-0963">Cytoplasm</keyword>
<dbReference type="PANTHER" id="PTHR30417:SF4">
    <property type="entry name" value="1,6-ANHYDRO-N-ACETYLMURAMYL-L-ALANINE AMIDASE AMPD"/>
    <property type="match status" value="1"/>
</dbReference>
<comment type="caution">
    <text evidence="14">The sequence shown here is derived from an EMBL/GenBank/DDBJ whole genome shotgun (WGS) entry which is preliminary data.</text>
</comment>
<dbReference type="AlphaFoldDB" id="A0A7V8FME2"/>
<evidence type="ECO:0000256" key="12">
    <source>
        <dbReference type="ARBA" id="ARBA00042615"/>
    </source>
</evidence>
<comment type="similarity">
    <text evidence="4">Belongs to the N-acetylmuramoyl-L-alanine amidase 2 family.</text>
</comment>
<dbReference type="GO" id="GO:0009253">
    <property type="term" value="P:peptidoglycan catabolic process"/>
    <property type="evidence" value="ECO:0007669"/>
    <property type="project" value="InterPro"/>
</dbReference>
<name>A0A7V8FME2_9BURK</name>
<evidence type="ECO:0000256" key="4">
    <source>
        <dbReference type="ARBA" id="ARBA00007553"/>
    </source>
</evidence>
<dbReference type="GO" id="GO:0008745">
    <property type="term" value="F:N-acetylmuramoyl-L-alanine amidase activity"/>
    <property type="evidence" value="ECO:0007669"/>
    <property type="project" value="UniProtKB-EC"/>
</dbReference>
<evidence type="ECO:0000313" key="15">
    <source>
        <dbReference type="Proteomes" id="UP000461670"/>
    </source>
</evidence>
<dbReference type="GO" id="GO:0046872">
    <property type="term" value="F:metal ion binding"/>
    <property type="evidence" value="ECO:0007669"/>
    <property type="project" value="UniProtKB-KW"/>
</dbReference>
<dbReference type="Pfam" id="PF01510">
    <property type="entry name" value="Amidase_2"/>
    <property type="match status" value="1"/>
</dbReference>
<dbReference type="Proteomes" id="UP000461670">
    <property type="component" value="Unassembled WGS sequence"/>
</dbReference>
<dbReference type="InterPro" id="IPR051206">
    <property type="entry name" value="NAMLAA_amidase_2"/>
</dbReference>
<evidence type="ECO:0000256" key="6">
    <source>
        <dbReference type="ARBA" id="ARBA00022490"/>
    </source>
</evidence>
<dbReference type="EMBL" id="WNDQ01000043">
    <property type="protein sequence ID" value="KAF1019989.1"/>
    <property type="molecule type" value="Genomic_DNA"/>
</dbReference>
<reference evidence="15" key="1">
    <citation type="journal article" date="2020" name="MBio">
        <title>Horizontal gene transfer to a defensive symbiont with a reduced genome amongst a multipartite beetle microbiome.</title>
        <authorList>
            <person name="Waterworth S.C."/>
            <person name="Florez L.V."/>
            <person name="Rees E.R."/>
            <person name="Hertweck C."/>
            <person name="Kaltenpoth M."/>
            <person name="Kwan J.C."/>
        </authorList>
    </citation>
    <scope>NUCLEOTIDE SEQUENCE [LARGE SCALE GENOMIC DNA]</scope>
</reference>
<organism evidence="14 15">
    <name type="scientific">Paracidovorax wautersii</name>
    <dbReference type="NCBI Taxonomy" id="1177982"/>
    <lineage>
        <taxon>Bacteria</taxon>
        <taxon>Pseudomonadati</taxon>
        <taxon>Pseudomonadota</taxon>
        <taxon>Betaproteobacteria</taxon>
        <taxon>Burkholderiales</taxon>
        <taxon>Comamonadaceae</taxon>
        <taxon>Paracidovorax</taxon>
    </lineage>
</organism>
<comment type="cofactor">
    <cofactor evidence="2">
        <name>Zn(2+)</name>
        <dbReference type="ChEBI" id="CHEBI:29105"/>
    </cofactor>
</comment>
<evidence type="ECO:0000256" key="2">
    <source>
        <dbReference type="ARBA" id="ARBA00001947"/>
    </source>
</evidence>
<dbReference type="GO" id="GO:0009254">
    <property type="term" value="P:peptidoglycan turnover"/>
    <property type="evidence" value="ECO:0007669"/>
    <property type="project" value="TreeGrafter"/>
</dbReference>
<sequence>MSMADTQEPRPIWLGGWLWPCLHEPSPNHGPRPPGTAIDLVLVHSISLPPGVYGGDAVRQLFTNTLPWHAHPYFETIRGLEVSAHFFVRRNGVVWQFVDADRRAWHAGTSSHLGRPNCNDFSIGIELEGLEGQAFEAAQYDALAWLCRALRQRYALRHIAGHEHVAPGRKHDPGAGFDWPRVRHDLKDSGLHFPTRPRPSPS</sequence>
<keyword evidence="8" id="KW-0378">Hydrolase</keyword>
<evidence type="ECO:0000256" key="9">
    <source>
        <dbReference type="ARBA" id="ARBA00022833"/>
    </source>
</evidence>
<dbReference type="InterPro" id="IPR002502">
    <property type="entry name" value="Amidase_domain"/>
</dbReference>
<protein>
    <recommendedName>
        <fullName evidence="11">1,6-anhydro-N-acetylmuramyl-L-alanine amidase AmpD</fullName>
        <ecNumber evidence="5">3.5.1.28</ecNumber>
    </recommendedName>
    <alternativeName>
        <fullName evidence="12">N-acetylmuramoyl-L-alanine amidase</fullName>
    </alternativeName>
</protein>
<evidence type="ECO:0000313" key="14">
    <source>
        <dbReference type="EMBL" id="KAF1019989.1"/>
    </source>
</evidence>
<feature type="domain" description="N-acetylmuramoyl-L-alanine amidase" evidence="13">
    <location>
        <begin position="26"/>
        <end position="174"/>
    </location>
</feature>
<evidence type="ECO:0000256" key="3">
    <source>
        <dbReference type="ARBA" id="ARBA00004496"/>
    </source>
</evidence>
<dbReference type="GO" id="GO:0071555">
    <property type="term" value="P:cell wall organization"/>
    <property type="evidence" value="ECO:0007669"/>
    <property type="project" value="UniProtKB-KW"/>
</dbReference>
<evidence type="ECO:0000256" key="10">
    <source>
        <dbReference type="ARBA" id="ARBA00023316"/>
    </source>
</evidence>